<dbReference type="PANTHER" id="PTHR15577:SF2">
    <property type="entry name" value="ZINC FINGER PROTEIN 318"/>
    <property type="match status" value="1"/>
</dbReference>
<proteinExistence type="predicted"/>
<dbReference type="GO" id="GO:0045892">
    <property type="term" value="P:negative regulation of DNA-templated transcription"/>
    <property type="evidence" value="ECO:0007669"/>
    <property type="project" value="TreeGrafter"/>
</dbReference>
<evidence type="ECO:0000313" key="2">
    <source>
        <dbReference type="EMBL" id="KAK9540332.1"/>
    </source>
</evidence>
<feature type="compositionally biased region" description="Basic and acidic residues" evidence="1">
    <location>
        <begin position="383"/>
        <end position="405"/>
    </location>
</feature>
<dbReference type="GO" id="GO:0005654">
    <property type="term" value="C:nucleoplasm"/>
    <property type="evidence" value="ECO:0007669"/>
    <property type="project" value="TreeGrafter"/>
</dbReference>
<reference evidence="2 3" key="1">
    <citation type="journal article" date="2024" name="Genome Biol. Evol.">
        <title>Chromosome-level genome assembly of the viviparous eelpout Zoarces viviparus.</title>
        <authorList>
            <person name="Fuhrmann N."/>
            <person name="Brasseur M.V."/>
            <person name="Bakowski C.E."/>
            <person name="Podsiadlowski L."/>
            <person name="Prost S."/>
            <person name="Krehenwinkel H."/>
            <person name="Mayer C."/>
        </authorList>
    </citation>
    <scope>NUCLEOTIDE SEQUENCE [LARGE SCALE GENOMIC DNA]</scope>
    <source>
        <strain evidence="2">NO-MEL_2022_Ind0_liver</strain>
    </source>
</reference>
<protein>
    <submittedName>
        <fullName evidence="2">Uncharacterized protein</fullName>
    </submittedName>
</protein>
<evidence type="ECO:0000313" key="3">
    <source>
        <dbReference type="Proteomes" id="UP001488805"/>
    </source>
</evidence>
<feature type="region of interest" description="Disordered" evidence="1">
    <location>
        <begin position="383"/>
        <end position="527"/>
    </location>
</feature>
<feature type="compositionally biased region" description="Basic and acidic residues" evidence="1">
    <location>
        <begin position="469"/>
        <end position="502"/>
    </location>
</feature>
<feature type="compositionally biased region" description="Basic and acidic residues" evidence="1">
    <location>
        <begin position="305"/>
        <end position="319"/>
    </location>
</feature>
<dbReference type="Proteomes" id="UP001488805">
    <property type="component" value="Unassembled WGS sequence"/>
</dbReference>
<feature type="region of interest" description="Disordered" evidence="1">
    <location>
        <begin position="647"/>
        <end position="666"/>
    </location>
</feature>
<keyword evidence="3" id="KW-1185">Reference proteome</keyword>
<comment type="caution">
    <text evidence="2">The sequence shown here is derived from an EMBL/GenBank/DDBJ whole genome shotgun (WGS) entry which is preliminary data.</text>
</comment>
<dbReference type="AlphaFoldDB" id="A0AAW1FZC9"/>
<feature type="compositionally biased region" description="Low complexity" evidence="1">
    <location>
        <begin position="410"/>
        <end position="446"/>
    </location>
</feature>
<evidence type="ECO:0000256" key="1">
    <source>
        <dbReference type="SAM" id="MobiDB-lite"/>
    </source>
</evidence>
<name>A0AAW1FZC9_ZOAVI</name>
<gene>
    <name evidence="2" type="ORF">VZT92_002792</name>
</gene>
<feature type="compositionally biased region" description="Basic residues" evidence="1">
    <location>
        <begin position="447"/>
        <end position="468"/>
    </location>
</feature>
<feature type="compositionally biased region" description="Basic and acidic residues" evidence="1">
    <location>
        <begin position="327"/>
        <end position="336"/>
    </location>
</feature>
<feature type="region of interest" description="Disordered" evidence="1">
    <location>
        <begin position="212"/>
        <end position="231"/>
    </location>
</feature>
<dbReference type="InterPro" id="IPR055309">
    <property type="entry name" value="Znf318-like"/>
</dbReference>
<organism evidence="2 3">
    <name type="scientific">Zoarces viviparus</name>
    <name type="common">Viviparous eelpout</name>
    <name type="synonym">Blennius viviparus</name>
    <dbReference type="NCBI Taxonomy" id="48416"/>
    <lineage>
        <taxon>Eukaryota</taxon>
        <taxon>Metazoa</taxon>
        <taxon>Chordata</taxon>
        <taxon>Craniata</taxon>
        <taxon>Vertebrata</taxon>
        <taxon>Euteleostomi</taxon>
        <taxon>Actinopterygii</taxon>
        <taxon>Neopterygii</taxon>
        <taxon>Teleostei</taxon>
        <taxon>Neoteleostei</taxon>
        <taxon>Acanthomorphata</taxon>
        <taxon>Eupercaria</taxon>
        <taxon>Perciformes</taxon>
        <taxon>Cottioidei</taxon>
        <taxon>Zoarcales</taxon>
        <taxon>Zoarcidae</taxon>
        <taxon>Zoarcinae</taxon>
        <taxon>Zoarces</taxon>
    </lineage>
</organism>
<dbReference type="PANTHER" id="PTHR15577">
    <property type="entry name" value="ZINC FINGER CONTAINING PROTEIN"/>
    <property type="match status" value="1"/>
</dbReference>
<dbReference type="GO" id="GO:0045893">
    <property type="term" value="P:positive regulation of DNA-templated transcription"/>
    <property type="evidence" value="ECO:0007669"/>
    <property type="project" value="TreeGrafter"/>
</dbReference>
<feature type="region of interest" description="Disordered" evidence="1">
    <location>
        <begin position="284"/>
        <end position="358"/>
    </location>
</feature>
<feature type="compositionally biased region" description="Basic and acidic residues" evidence="1">
    <location>
        <begin position="656"/>
        <end position="666"/>
    </location>
</feature>
<feature type="compositionally biased region" description="Polar residues" evidence="1">
    <location>
        <begin position="503"/>
        <end position="525"/>
    </location>
</feature>
<dbReference type="EMBL" id="JBCEZU010000013">
    <property type="protein sequence ID" value="KAK9540332.1"/>
    <property type="molecule type" value="Genomic_DNA"/>
</dbReference>
<sequence>MNPLDWDHGAVRSFQRSLSPNHQNDVYNSMEDASFTNEEWHSFCKYASLTAGETQSSMGWEELGLPQHNVYTQDSEVEDADGEAFEMDEEDPELARKRKELREIEEQILLKKAAIALKTVEPFVNSTTSPDFSCNKSASCIGATLRDRVKLILQQHHPASCLFKVRSPKERMNSSRLSKDGLLQDDHPLKLRVKALMKRRCSDPFVLPASIEVPELTPPPSSPSITSPDNENGVNEGFLRFLSVLNKGVDMDFLSRIVNDDSVDLPLGEELLNIPVPAVENMSDPTLRRESQQSDSGASLPGSCGERKSDRPSQERSLSERLSPPNDDEKKNDRSRSKSPSAVKKKKKEEEKTKVDEQREQLQNILKSLGLSLEVEEMSKLADRTQERLYGKKHEDTGVEQESRQRGSQRHYSNSSSSSSSSSASSSSASSSSFSRSSSRSNSPSPSRRRRSRSREPRRRPQHSRSRDRRGDGLTRHDGNEDSKEEQRYRDEDEKYPKEISSHQHPYQQNHTNTQPDNSLPQDSRYTADHSGIYSADLSSYWAPTQGAVPPFFYTSGRPISQNNYQSFPGSVVAPNVDYPPQRGSFDINLFVNPDLSKSEGQTGSASGSRCLQVISTEQPTCTIWTRHRQLREIQLVEKVEVPQLIEDDTEAEQSEEQRPPTDKEIKANLRKKLKAFNQKMKQKANCLPPQTG</sequence>
<feature type="compositionally biased region" description="Basic and acidic residues" evidence="1">
    <location>
        <begin position="348"/>
        <end position="358"/>
    </location>
</feature>
<accession>A0AAW1FZC9</accession>